<protein>
    <submittedName>
        <fullName evidence="2">Uncharacterized protein</fullName>
    </submittedName>
</protein>
<dbReference type="Pfam" id="PF20062">
    <property type="entry name" value="DUF6461"/>
    <property type="match status" value="1"/>
</dbReference>
<accession>A0A1H0DQU3</accession>
<evidence type="ECO:0000313" key="3">
    <source>
        <dbReference type="Proteomes" id="UP000199063"/>
    </source>
</evidence>
<organism evidence="2 3">
    <name type="scientific">Streptomyces wuyuanensis</name>
    <dbReference type="NCBI Taxonomy" id="1196353"/>
    <lineage>
        <taxon>Bacteria</taxon>
        <taxon>Bacillati</taxon>
        <taxon>Actinomycetota</taxon>
        <taxon>Actinomycetes</taxon>
        <taxon>Kitasatosporales</taxon>
        <taxon>Streptomycetaceae</taxon>
        <taxon>Streptomyces</taxon>
    </lineage>
</organism>
<feature type="compositionally biased region" description="Basic and acidic residues" evidence="1">
    <location>
        <begin position="132"/>
        <end position="149"/>
    </location>
</feature>
<sequence>MARGQGGSTPDAPNPVMRDVGLAASDDEYETSERVDTKAAVFGLAERLTGVRATEELLQRAEYQLGHVPEEPAEEWTGIIIEITDAHGERFYREFSRDQVETGMARARAEAEEPIVIRGPSSPAPDPQCDGQSRDRGSGDQSLVRDERCHGRRVRPVRDA</sequence>
<dbReference type="InterPro" id="IPR045592">
    <property type="entry name" value="DUF6461"/>
</dbReference>
<keyword evidence="3" id="KW-1185">Reference proteome</keyword>
<reference evidence="3" key="1">
    <citation type="submission" date="2016-10" db="EMBL/GenBank/DDBJ databases">
        <authorList>
            <person name="Varghese N."/>
            <person name="Submissions S."/>
        </authorList>
    </citation>
    <scope>NUCLEOTIDE SEQUENCE [LARGE SCALE GENOMIC DNA]</scope>
    <source>
        <strain evidence="3">CGMCC 4.7042</strain>
    </source>
</reference>
<name>A0A1H0DQU3_9ACTN</name>
<feature type="compositionally biased region" description="Basic residues" evidence="1">
    <location>
        <begin position="150"/>
        <end position="160"/>
    </location>
</feature>
<evidence type="ECO:0000256" key="1">
    <source>
        <dbReference type="SAM" id="MobiDB-lite"/>
    </source>
</evidence>
<feature type="region of interest" description="Disordered" evidence="1">
    <location>
        <begin position="98"/>
        <end position="160"/>
    </location>
</feature>
<dbReference type="AlphaFoldDB" id="A0A1H0DQU3"/>
<dbReference type="Proteomes" id="UP000199063">
    <property type="component" value="Unassembled WGS sequence"/>
</dbReference>
<dbReference type="EMBL" id="FNHI01000035">
    <property type="protein sequence ID" value="SDN72448.1"/>
    <property type="molecule type" value="Genomic_DNA"/>
</dbReference>
<evidence type="ECO:0000313" key="2">
    <source>
        <dbReference type="EMBL" id="SDN72448.1"/>
    </source>
</evidence>
<dbReference type="STRING" id="1196353.SAMN05444921_13550"/>
<gene>
    <name evidence="2" type="ORF">SAMN05444921_13550</name>
</gene>
<proteinExistence type="predicted"/>